<accession>A0A834I0E0</accession>
<dbReference type="AlphaFoldDB" id="A0A834I0E0"/>
<keyword evidence="4" id="KW-1185">Reference proteome</keyword>
<sequence length="78" mass="8849">MSESLNGQNVELSEDRRQRTRTDSATQTPPAIVLSALADNVWPSAMFVSVSLLFAWVSPISRTYIKYWVNVYIKLNQS</sequence>
<proteinExistence type="predicted"/>
<evidence type="ECO:0000256" key="1">
    <source>
        <dbReference type="SAM" id="MobiDB-lite"/>
    </source>
</evidence>
<comment type="caution">
    <text evidence="3">The sequence shown here is derived from an EMBL/GenBank/DDBJ whole genome shotgun (WGS) entry which is preliminary data.</text>
</comment>
<dbReference type="EMBL" id="JAACXV010013958">
    <property type="protein sequence ID" value="KAF7271464.1"/>
    <property type="molecule type" value="Genomic_DNA"/>
</dbReference>
<feature type="transmembrane region" description="Helical" evidence="2">
    <location>
        <begin position="41"/>
        <end position="58"/>
    </location>
</feature>
<feature type="compositionally biased region" description="Basic and acidic residues" evidence="1">
    <location>
        <begin position="13"/>
        <end position="22"/>
    </location>
</feature>
<keyword evidence="2" id="KW-0812">Transmembrane</keyword>
<feature type="compositionally biased region" description="Polar residues" evidence="1">
    <location>
        <begin position="1"/>
        <end position="11"/>
    </location>
</feature>
<dbReference type="Proteomes" id="UP000625711">
    <property type="component" value="Unassembled WGS sequence"/>
</dbReference>
<name>A0A834I0E0_RHYFE</name>
<gene>
    <name evidence="3" type="ORF">GWI33_015661</name>
</gene>
<protein>
    <submittedName>
        <fullName evidence="3">Uncharacterized protein</fullName>
    </submittedName>
</protein>
<feature type="region of interest" description="Disordered" evidence="1">
    <location>
        <begin position="1"/>
        <end position="26"/>
    </location>
</feature>
<keyword evidence="2" id="KW-0472">Membrane</keyword>
<evidence type="ECO:0000313" key="4">
    <source>
        <dbReference type="Proteomes" id="UP000625711"/>
    </source>
</evidence>
<evidence type="ECO:0000313" key="3">
    <source>
        <dbReference type="EMBL" id="KAF7271464.1"/>
    </source>
</evidence>
<reference evidence="3" key="1">
    <citation type="submission" date="2020-08" db="EMBL/GenBank/DDBJ databases">
        <title>Genome sequencing and assembly of the red palm weevil Rhynchophorus ferrugineus.</title>
        <authorList>
            <person name="Dias G.B."/>
            <person name="Bergman C.M."/>
            <person name="Manee M."/>
        </authorList>
    </citation>
    <scope>NUCLEOTIDE SEQUENCE</scope>
    <source>
        <strain evidence="3">AA-2017</strain>
        <tissue evidence="3">Whole larva</tissue>
    </source>
</reference>
<keyword evidence="2" id="KW-1133">Transmembrane helix</keyword>
<organism evidence="3 4">
    <name type="scientific">Rhynchophorus ferrugineus</name>
    <name type="common">Red palm weevil</name>
    <name type="synonym">Curculio ferrugineus</name>
    <dbReference type="NCBI Taxonomy" id="354439"/>
    <lineage>
        <taxon>Eukaryota</taxon>
        <taxon>Metazoa</taxon>
        <taxon>Ecdysozoa</taxon>
        <taxon>Arthropoda</taxon>
        <taxon>Hexapoda</taxon>
        <taxon>Insecta</taxon>
        <taxon>Pterygota</taxon>
        <taxon>Neoptera</taxon>
        <taxon>Endopterygota</taxon>
        <taxon>Coleoptera</taxon>
        <taxon>Polyphaga</taxon>
        <taxon>Cucujiformia</taxon>
        <taxon>Curculionidae</taxon>
        <taxon>Dryophthorinae</taxon>
        <taxon>Rhynchophorus</taxon>
    </lineage>
</organism>
<evidence type="ECO:0000256" key="2">
    <source>
        <dbReference type="SAM" id="Phobius"/>
    </source>
</evidence>